<dbReference type="EMBL" id="DYZL01000043">
    <property type="protein sequence ID" value="HJH42674.1"/>
    <property type="molecule type" value="Genomic_DNA"/>
</dbReference>
<gene>
    <name evidence="6 8" type="primary">xseB</name>
    <name evidence="8" type="ORF">C2L80_01125</name>
    <name evidence="7" type="ORF">K8V16_02665</name>
</gene>
<dbReference type="Proteomes" id="UP000789325">
    <property type="component" value="Unassembled WGS sequence"/>
</dbReference>
<evidence type="ECO:0000256" key="3">
    <source>
        <dbReference type="ARBA" id="ARBA00022722"/>
    </source>
</evidence>
<comment type="subunit">
    <text evidence="6">Heterooligomer composed of large and small subunits.</text>
</comment>
<dbReference type="Proteomes" id="UP000236488">
    <property type="component" value="Unassembled WGS sequence"/>
</dbReference>
<dbReference type="InterPro" id="IPR003761">
    <property type="entry name" value="Exonuc_VII_S"/>
</dbReference>
<dbReference type="SUPFAM" id="SSF116842">
    <property type="entry name" value="XseB-like"/>
    <property type="match status" value="1"/>
</dbReference>
<evidence type="ECO:0000256" key="4">
    <source>
        <dbReference type="ARBA" id="ARBA00022801"/>
    </source>
</evidence>
<dbReference type="RefSeq" id="WP_087196179.1">
    <property type="nucleotide sequence ID" value="NZ_DBEYRC010000085.1"/>
</dbReference>
<reference evidence="7" key="2">
    <citation type="journal article" date="2021" name="PeerJ">
        <title>Extensive microbial diversity within the chicken gut microbiome revealed by metagenomics and culture.</title>
        <authorList>
            <person name="Gilroy R."/>
            <person name="Ravi A."/>
            <person name="Getino M."/>
            <person name="Pursley I."/>
            <person name="Horton D.L."/>
            <person name="Alikhan N.F."/>
            <person name="Baker D."/>
            <person name="Gharbi K."/>
            <person name="Hall N."/>
            <person name="Watson M."/>
            <person name="Adriaenssens E.M."/>
            <person name="Foster-Nyarko E."/>
            <person name="Jarju S."/>
            <person name="Secka A."/>
            <person name="Antonio M."/>
            <person name="Oren A."/>
            <person name="Chaudhuri R.R."/>
            <person name="La Ragione R."/>
            <person name="Hildebrand F."/>
            <person name="Pallen M.J."/>
        </authorList>
    </citation>
    <scope>NUCLEOTIDE SEQUENCE</scope>
    <source>
        <strain evidence="7">USAMLcec12-2067</strain>
    </source>
</reference>
<comment type="subcellular location">
    <subcellularLocation>
        <location evidence="6">Cytoplasm</location>
    </subcellularLocation>
</comment>
<proteinExistence type="inferred from homology"/>
<dbReference type="GO" id="GO:0009318">
    <property type="term" value="C:exodeoxyribonuclease VII complex"/>
    <property type="evidence" value="ECO:0007669"/>
    <property type="project" value="UniProtKB-UniRule"/>
</dbReference>
<dbReference type="GO" id="GO:0005829">
    <property type="term" value="C:cytosol"/>
    <property type="evidence" value="ECO:0007669"/>
    <property type="project" value="TreeGrafter"/>
</dbReference>
<reference evidence="8 9" key="1">
    <citation type="journal article" date="2018" name="Int. J. Syst. Evol. Microbiol.">
        <title>Rubneribacter badeniensis gen. nov., sp. nov. and Enteroscipio rubneri gen. nov., sp. nov., new members of the Eggerthellaceae isolated from human faeces.</title>
        <authorList>
            <person name="Danylec N."/>
            <person name="Gobl A."/>
            <person name="Stoll D.A."/>
            <person name="Hetzer B."/>
            <person name="Kulling S.E."/>
            <person name="Huch M."/>
        </authorList>
    </citation>
    <scope>NUCLEOTIDE SEQUENCE [LARGE SCALE GENOMIC DNA]</scope>
    <source>
        <strain evidence="8 9">ResAG-85</strain>
    </source>
</reference>
<evidence type="ECO:0000313" key="9">
    <source>
        <dbReference type="Proteomes" id="UP000236488"/>
    </source>
</evidence>
<organism evidence="8 9">
    <name type="scientific">Rubneribacter badeniensis</name>
    <dbReference type="NCBI Taxonomy" id="2070688"/>
    <lineage>
        <taxon>Bacteria</taxon>
        <taxon>Bacillati</taxon>
        <taxon>Actinomycetota</taxon>
        <taxon>Coriobacteriia</taxon>
        <taxon>Eggerthellales</taxon>
        <taxon>Eggerthellaceae</taxon>
        <taxon>Rubneribacter</taxon>
    </lineage>
</organism>
<keyword evidence="5 6" id="KW-0269">Exonuclease</keyword>
<reference evidence="7" key="3">
    <citation type="submission" date="2021-09" db="EMBL/GenBank/DDBJ databases">
        <authorList>
            <person name="Gilroy R."/>
        </authorList>
    </citation>
    <scope>NUCLEOTIDE SEQUENCE</scope>
    <source>
        <strain evidence="7">USAMLcec12-2067</strain>
    </source>
</reference>
<dbReference type="EC" id="3.1.11.6" evidence="6"/>
<comment type="function">
    <text evidence="6">Bidirectionally degrades single-stranded DNA into large acid-insoluble oligonucleotides, which are then degraded further into small acid-soluble oligonucleotides.</text>
</comment>
<name>A0A2K2U875_9ACTN</name>
<dbReference type="EMBL" id="PPEL01000002">
    <property type="protein sequence ID" value="PNV66526.1"/>
    <property type="molecule type" value="Genomic_DNA"/>
</dbReference>
<dbReference type="Pfam" id="PF02609">
    <property type="entry name" value="Exonuc_VII_S"/>
    <property type="match status" value="1"/>
</dbReference>
<accession>A0A2K2U875</accession>
<dbReference type="PANTHER" id="PTHR34137">
    <property type="entry name" value="EXODEOXYRIBONUCLEASE 7 SMALL SUBUNIT"/>
    <property type="match status" value="1"/>
</dbReference>
<dbReference type="NCBIfam" id="TIGR01280">
    <property type="entry name" value="xseB"/>
    <property type="match status" value="1"/>
</dbReference>
<evidence type="ECO:0000313" key="7">
    <source>
        <dbReference type="EMBL" id="HJH42674.1"/>
    </source>
</evidence>
<keyword evidence="2 6" id="KW-0963">Cytoplasm</keyword>
<evidence type="ECO:0000256" key="2">
    <source>
        <dbReference type="ARBA" id="ARBA00022490"/>
    </source>
</evidence>
<dbReference type="GO" id="GO:0006308">
    <property type="term" value="P:DNA catabolic process"/>
    <property type="evidence" value="ECO:0007669"/>
    <property type="project" value="UniProtKB-UniRule"/>
</dbReference>
<evidence type="ECO:0000256" key="6">
    <source>
        <dbReference type="HAMAP-Rule" id="MF_00337"/>
    </source>
</evidence>
<keyword evidence="9" id="KW-1185">Reference proteome</keyword>
<evidence type="ECO:0000256" key="5">
    <source>
        <dbReference type="ARBA" id="ARBA00022839"/>
    </source>
</evidence>
<dbReference type="HAMAP" id="MF_00337">
    <property type="entry name" value="Exonuc_7_S"/>
    <property type="match status" value="1"/>
</dbReference>
<keyword evidence="4 6" id="KW-0378">Hydrolase</keyword>
<dbReference type="AlphaFoldDB" id="A0A2K2U875"/>
<comment type="caution">
    <text evidence="8">The sequence shown here is derived from an EMBL/GenBank/DDBJ whole genome shotgun (WGS) entry which is preliminary data.</text>
</comment>
<evidence type="ECO:0000256" key="1">
    <source>
        <dbReference type="ARBA" id="ARBA00009998"/>
    </source>
</evidence>
<comment type="similarity">
    <text evidence="1 6">Belongs to the XseB family.</text>
</comment>
<comment type="catalytic activity">
    <reaction evidence="6">
        <text>Exonucleolytic cleavage in either 5'- to 3'- or 3'- to 5'-direction to yield nucleoside 5'-phosphates.</text>
        <dbReference type="EC" id="3.1.11.6"/>
    </reaction>
</comment>
<keyword evidence="3 6" id="KW-0540">Nuclease</keyword>
<sequence>MTEAEEPRPIEDLTFREAMAELDGIVGVLESNTLELEDSLRSYERGVALLAALQTRLSEAQQKVDVLMGELAPGPDDEKRDTSLS</sequence>
<dbReference type="PANTHER" id="PTHR34137:SF1">
    <property type="entry name" value="EXODEOXYRIBONUCLEASE 7 SMALL SUBUNIT"/>
    <property type="match status" value="1"/>
</dbReference>
<dbReference type="GO" id="GO:0008855">
    <property type="term" value="F:exodeoxyribonuclease VII activity"/>
    <property type="evidence" value="ECO:0007669"/>
    <property type="project" value="UniProtKB-UniRule"/>
</dbReference>
<protein>
    <recommendedName>
        <fullName evidence="6">Exodeoxyribonuclease 7 small subunit</fullName>
        <ecNumber evidence="6">3.1.11.6</ecNumber>
    </recommendedName>
    <alternativeName>
        <fullName evidence="6">Exodeoxyribonuclease VII small subunit</fullName>
        <shortName evidence="6">Exonuclease VII small subunit</shortName>
    </alternativeName>
</protein>
<dbReference type="InterPro" id="IPR037004">
    <property type="entry name" value="Exonuc_VII_ssu_sf"/>
</dbReference>
<dbReference type="Gene3D" id="1.10.287.1040">
    <property type="entry name" value="Exonuclease VII, small subunit"/>
    <property type="match status" value="1"/>
</dbReference>
<evidence type="ECO:0000313" key="8">
    <source>
        <dbReference type="EMBL" id="PNV66526.1"/>
    </source>
</evidence>